<dbReference type="Pfam" id="PF12969">
    <property type="entry name" value="DUF3857"/>
    <property type="match status" value="1"/>
</dbReference>
<evidence type="ECO:0000256" key="1">
    <source>
        <dbReference type="SAM" id="SignalP"/>
    </source>
</evidence>
<evidence type="ECO:0000313" key="5">
    <source>
        <dbReference type="Proteomes" id="UP001371305"/>
    </source>
</evidence>
<dbReference type="InterPro" id="IPR002931">
    <property type="entry name" value="Transglutaminase-like"/>
</dbReference>
<feature type="chain" id="PRO_5047378010" evidence="1">
    <location>
        <begin position="23"/>
        <end position="2022"/>
    </location>
</feature>
<reference evidence="4 5" key="1">
    <citation type="submission" date="2024-04" db="EMBL/GenBank/DDBJ databases">
        <title>Luteolibacter sp. isolated from soil.</title>
        <authorList>
            <person name="An J."/>
        </authorList>
    </citation>
    <scope>NUCLEOTIDE SEQUENCE [LARGE SCALE GENOMIC DNA]</scope>
    <source>
        <strain evidence="4 5">Y139</strain>
    </source>
</reference>
<dbReference type="Gene3D" id="1.25.40.10">
    <property type="entry name" value="Tetratricopeptide repeat domain"/>
    <property type="match status" value="1"/>
</dbReference>
<keyword evidence="5" id="KW-1185">Reference proteome</keyword>
<comment type="caution">
    <text evidence="4">The sequence shown here is derived from an EMBL/GenBank/DDBJ whole genome shotgun (WGS) entry which is preliminary data.</text>
</comment>
<protein>
    <submittedName>
        <fullName evidence="4">DUF3857 and transglutaminase domain-containing protein</fullName>
    </submittedName>
</protein>
<feature type="signal peptide" evidence="1">
    <location>
        <begin position="1"/>
        <end position="22"/>
    </location>
</feature>
<dbReference type="Proteomes" id="UP001371305">
    <property type="component" value="Unassembled WGS sequence"/>
</dbReference>
<feature type="domain" description="DUF3857" evidence="3">
    <location>
        <begin position="75"/>
        <end position="238"/>
    </location>
</feature>
<name>A0ABU9AUF2_9BACT</name>
<dbReference type="RefSeq" id="WP_341404989.1">
    <property type="nucleotide sequence ID" value="NZ_JBBUKT010000004.1"/>
</dbReference>
<sequence length="2022" mass="221246">MMTRGKRIAFLLINLVAAAVLRAEVSTTPPPAYEASMRPLLTPLDELSARKDPHAGKDEPGTVRLSEQVTRVEEDGTYLRAVHYVVQPYSAKGADAAANDRYRFYSRQETVHLALARTVLPDGTSKLLGPNAAFLQKGNRASASTYDDAQDLVVIFPDVKPGVLCEAIVVYERKEPQVKGGYSNVIDWSAGWPVGEIRHVLDFPAAWKGKLKDYPVAAKEVKTAELPAPEGRLRREWKRGPAGRPAYEPNPAPAAQVGPATWIGTFANWDEMAAWYQGLISGQDVLDDELKAKVAEWTKEAKSPREILGILYDHVANDVRYEGLEFGVSGLQPYTCGTVWKNQYGDCKDKANLLVTMLRDRGIPAKVVLVNTDDAGIVHRGIPDFRHFNHAIAVAELPVEGGGVEQVFCDATIRHGRPGLLGPSSGGRDVLAINGGKAQWLKTPEVEAGEDFYHFDLAVDEEGRLTGWLSMTSKGYYAVRLANAYRGVDRESARDRLTSLVEEFIDGAEVVDVVLPAEQDVVDEVTVKAYLTGPARQRDQGGRLSLPFPSSSSLFNDYGDSKVRTSSYFQWRDRTRVEATVRLPAGWRPESLPAPLKLDTPAYLAEASWSHGDGKCTASLLLDCRQSVISAEAVAAPSQANRSLTAWLGVPLMLTQAEGKAPEKPAVPAGQVEMPLMPTGQGQMNLVNRLFPAGSDSNKRRAALEKVLSYFPNDPGTVYDVRVQMAYLRVLENNYPAAVKEFAPLAARRPEGVDADSFALGRYLHAVALDETGEKEPALQIMRELAADGSVSEFRRGWAARFAGEWLAEVKPVPKEALELLKQSVALGGESGEKALEILIPAMIAAGEGEGLAEMLAKGDELDSFDEDADAVLKKVTDAALEKAGELLPWLTRARDLAQEEERKKQLATAAAALESWVGRGQAYGTVRTRTLEVLGKLGSSYLDGTKPAETAAATEAKLDSLYGKDRKKWIALAAAYLRAYEPTPQFSRVVWQLFGYFRASEGKDDAAIFDELAEVTAALPKSDDHYWECRFTHSWKLRDTGKLKEAEAIDRAMTEDAGIPADFVKSAWEALGEVHELQGRWKEAAACYSKFKEDRHGFKVVAEGLLRAGLMLAHAGEREEALAMWKLLADVPETTYDDSPLALAIADAIVLSGDEKATLEQWKRMDGWWKERFLPVLKTLGLEDISKVRPYLPDQGAAMDVRCRKAVADKDAAAVGKDFASVALSFRWLPGQIFGLQSMVTTYVRPLRPQSVSIQLRLLEDGAAAVAIAKPAVMAHCQRLYAAMAVDRGEPKVALKVLDGQWKEAPGRDDEHRERSGYVFALAAANTGERLTDALGITTAVIGKGPAFVNLGSWISLHAELLIKSGKQAEAVTFLKEKSADPAIKSDEKSLAIVTAKLDGLTQATDQQQGLEASVKVFIEKLAPRWYAHVGPKDLDDPRVGDLDKILAGDLSRFHPAEQLRLRLLIALSDRASAAVREQAYGEALAEAAKSSRTWPEAYAIWSHVLDDEALPPSLRLPFLWKAAVMATVSGRVDLVTKLGEKPVFGTYNEAYAKRYYPLLKDIARARKGDAGARKEIMDRFTGKDLDTVEVGLAAMYHAMLLTLGDIEEAEAMRDATKSWKLAPGTSGSMLTNRLSWMRMANSAKPAIELDRSIREIFLPVLQRVAKEAPADWEQRLDAERLNDLTEWQAEGVRAAIVMAPSGHDATANVHWFKAPSFWFCPGGKPADPAKALEFFKLALGIKEDFVAALALSDALTGLDRPAGGNWKEVDAVIDSGLKANKGQATGGLVAFWKAFRDFKPGDPVDVPQVIADAKKMSRLGFAVYGTTMEALLVNGDKAGMESLMNAINPDEFLDGIGISTYAAALELLDRKDELELVRESVDEVIRKEMMTAWYEESVASARRAFALASTFGREELLSEAWRKDMVSLSADPETKALMTARVARLSKDWQGMLAALDPVKDRMGDDDTSLHYLNAVAQVGMGKPELARPHLEKVMQEGTLKGSSFLEAAQLLKSLGEAGK</sequence>
<evidence type="ECO:0000259" key="3">
    <source>
        <dbReference type="Pfam" id="PF12969"/>
    </source>
</evidence>
<dbReference type="InterPro" id="IPR011990">
    <property type="entry name" value="TPR-like_helical_dom_sf"/>
</dbReference>
<dbReference type="Gene3D" id="3.10.620.30">
    <property type="match status" value="1"/>
</dbReference>
<dbReference type="InterPro" id="IPR038765">
    <property type="entry name" value="Papain-like_cys_pep_sf"/>
</dbReference>
<dbReference type="EMBL" id="JBBUKT010000004">
    <property type="protein sequence ID" value="MEK7951385.1"/>
    <property type="molecule type" value="Genomic_DNA"/>
</dbReference>
<evidence type="ECO:0000259" key="2">
    <source>
        <dbReference type="Pfam" id="PF01841"/>
    </source>
</evidence>
<dbReference type="Pfam" id="PF01841">
    <property type="entry name" value="Transglut_core"/>
    <property type="match status" value="1"/>
</dbReference>
<proteinExistence type="predicted"/>
<dbReference type="SUPFAM" id="SSF54001">
    <property type="entry name" value="Cysteine proteinases"/>
    <property type="match status" value="1"/>
</dbReference>
<feature type="domain" description="Transglutaminase-like" evidence="2">
    <location>
        <begin position="294"/>
        <end position="377"/>
    </location>
</feature>
<dbReference type="Gene3D" id="2.60.40.3140">
    <property type="match status" value="1"/>
</dbReference>
<dbReference type="InterPro" id="IPR024618">
    <property type="entry name" value="DUF3857"/>
</dbReference>
<evidence type="ECO:0000313" key="4">
    <source>
        <dbReference type="EMBL" id="MEK7951385.1"/>
    </source>
</evidence>
<dbReference type="SUPFAM" id="SSF48452">
    <property type="entry name" value="TPR-like"/>
    <property type="match status" value="1"/>
</dbReference>
<keyword evidence="1" id="KW-0732">Signal</keyword>
<accession>A0ABU9AUF2</accession>
<organism evidence="4 5">
    <name type="scientific">Luteolibacter soli</name>
    <dbReference type="NCBI Taxonomy" id="3135280"/>
    <lineage>
        <taxon>Bacteria</taxon>
        <taxon>Pseudomonadati</taxon>
        <taxon>Verrucomicrobiota</taxon>
        <taxon>Verrucomicrobiia</taxon>
        <taxon>Verrucomicrobiales</taxon>
        <taxon>Verrucomicrobiaceae</taxon>
        <taxon>Luteolibacter</taxon>
    </lineage>
</organism>
<gene>
    <name evidence="4" type="ORF">WKV53_12790</name>
</gene>